<evidence type="ECO:0000256" key="3">
    <source>
        <dbReference type="ARBA" id="ARBA00023015"/>
    </source>
</evidence>
<keyword evidence="8" id="KW-1185">Reference proteome</keyword>
<dbReference type="Gene3D" id="3.40.640.10">
    <property type="entry name" value="Type I PLP-dependent aspartate aminotransferase-like (Major domain)"/>
    <property type="match status" value="1"/>
</dbReference>
<dbReference type="PANTHER" id="PTHR46577:SF1">
    <property type="entry name" value="HTH-TYPE TRANSCRIPTIONAL REGULATORY PROTEIN GABR"/>
    <property type="match status" value="1"/>
</dbReference>
<keyword evidence="2" id="KW-0663">Pyridoxal phosphate</keyword>
<protein>
    <submittedName>
        <fullName evidence="7">GntR family transcriptional regulator</fullName>
    </submittedName>
</protein>
<dbReference type="RefSeq" id="WP_099640804.1">
    <property type="nucleotide sequence ID" value="NZ_NKHF01000018.1"/>
</dbReference>
<dbReference type="PANTHER" id="PTHR46577">
    <property type="entry name" value="HTH-TYPE TRANSCRIPTIONAL REGULATORY PROTEIN GABR"/>
    <property type="match status" value="1"/>
</dbReference>
<evidence type="ECO:0000256" key="5">
    <source>
        <dbReference type="ARBA" id="ARBA00023163"/>
    </source>
</evidence>
<organism evidence="7 8">
    <name type="scientific">Pseudoalteromonas piscicida</name>
    <dbReference type="NCBI Taxonomy" id="43662"/>
    <lineage>
        <taxon>Bacteria</taxon>
        <taxon>Pseudomonadati</taxon>
        <taxon>Pseudomonadota</taxon>
        <taxon>Gammaproteobacteria</taxon>
        <taxon>Alteromonadales</taxon>
        <taxon>Pseudoalteromonadaceae</taxon>
        <taxon>Pseudoalteromonas</taxon>
    </lineage>
</organism>
<dbReference type="CDD" id="cd00609">
    <property type="entry name" value="AAT_like"/>
    <property type="match status" value="1"/>
</dbReference>
<feature type="domain" description="HTH gntR-type" evidence="6">
    <location>
        <begin position="12"/>
        <end position="80"/>
    </location>
</feature>
<dbReference type="InterPro" id="IPR015421">
    <property type="entry name" value="PyrdxlP-dep_Trfase_major"/>
</dbReference>
<sequence>MISISPKTQSQHAKHKRLADILRSAIAEGKLTPGDKLPSARKLAELHDMNRHTVMNALQNLVAEGWLVVKERSGYRVNTELPILSSQQVTTKVASTPQVIAPFAKALTPVTSTKSTAYRYSFAGGLPDLHAFPYNEFKRFLQKACSKSNISHFHYSDIAGCQLLKSQVQAYLRRARGLVCDDLLICNGSQEALSLIANAFINPGDGVAIEMLGYPPARHAFTNAGAEIFALAQDAEGIKVEALARCLEQNKVKLLYLTPLHQYPTTVTLSVPRRMAIYQLCQQYGVFIIEDDYDHEFHYLCPPLQPMAASDPSGIVIYVSTFSKIMFAGARVGYLSARADVLAQLVARKQLLNHKNDAVTQLAVAYWMEEGGFERHLRRMTKAYQGRHHEMALHLNKLKTKLDIDFEVPQGGMAYWVNSKRDVSRLSEKAREKGIYVQCEPEFSLDKASSLSHIRLGFAAQEVEQQQAGLSELFALVAELEKNHE</sequence>
<dbReference type="AlphaFoldDB" id="A0A2A5JUE6"/>
<evidence type="ECO:0000256" key="4">
    <source>
        <dbReference type="ARBA" id="ARBA00023125"/>
    </source>
</evidence>
<dbReference type="InterPro" id="IPR015424">
    <property type="entry name" value="PyrdxlP-dep_Trfase"/>
</dbReference>
<dbReference type="Proteomes" id="UP000228621">
    <property type="component" value="Unassembled WGS sequence"/>
</dbReference>
<dbReference type="InterPro" id="IPR036390">
    <property type="entry name" value="WH_DNA-bd_sf"/>
</dbReference>
<proteinExistence type="inferred from homology"/>
<dbReference type="CDD" id="cd07377">
    <property type="entry name" value="WHTH_GntR"/>
    <property type="match status" value="1"/>
</dbReference>
<dbReference type="GO" id="GO:0003677">
    <property type="term" value="F:DNA binding"/>
    <property type="evidence" value="ECO:0007669"/>
    <property type="project" value="UniProtKB-KW"/>
</dbReference>
<keyword evidence="4" id="KW-0238">DNA-binding</keyword>
<dbReference type="PRINTS" id="PR00035">
    <property type="entry name" value="HTHGNTR"/>
</dbReference>
<dbReference type="EMBL" id="NKHF01000018">
    <property type="protein sequence ID" value="PCK33045.1"/>
    <property type="molecule type" value="Genomic_DNA"/>
</dbReference>
<evidence type="ECO:0000256" key="2">
    <source>
        <dbReference type="ARBA" id="ARBA00022898"/>
    </source>
</evidence>
<gene>
    <name evidence="7" type="ORF">CEX98_03845</name>
</gene>
<keyword evidence="3" id="KW-0805">Transcription regulation</keyword>
<evidence type="ECO:0000313" key="8">
    <source>
        <dbReference type="Proteomes" id="UP000228621"/>
    </source>
</evidence>
<comment type="similarity">
    <text evidence="1">In the C-terminal section; belongs to the class-I pyridoxal-phosphate-dependent aminotransferase family.</text>
</comment>
<dbReference type="InterPro" id="IPR004839">
    <property type="entry name" value="Aminotransferase_I/II_large"/>
</dbReference>
<dbReference type="Pfam" id="PF00155">
    <property type="entry name" value="Aminotran_1_2"/>
    <property type="match status" value="1"/>
</dbReference>
<name>A0A2A5JUE6_PSEO7</name>
<dbReference type="SUPFAM" id="SSF46785">
    <property type="entry name" value="Winged helix' DNA-binding domain"/>
    <property type="match status" value="1"/>
</dbReference>
<dbReference type="GO" id="GO:0003700">
    <property type="term" value="F:DNA-binding transcription factor activity"/>
    <property type="evidence" value="ECO:0007669"/>
    <property type="project" value="InterPro"/>
</dbReference>
<dbReference type="InterPro" id="IPR036388">
    <property type="entry name" value="WH-like_DNA-bd_sf"/>
</dbReference>
<accession>A0A2A5JUE6</accession>
<dbReference type="SMART" id="SM00345">
    <property type="entry name" value="HTH_GNTR"/>
    <property type="match status" value="1"/>
</dbReference>
<evidence type="ECO:0000313" key="7">
    <source>
        <dbReference type="EMBL" id="PCK33045.1"/>
    </source>
</evidence>
<comment type="caution">
    <text evidence="7">The sequence shown here is derived from an EMBL/GenBank/DDBJ whole genome shotgun (WGS) entry which is preliminary data.</text>
</comment>
<dbReference type="PROSITE" id="PS50949">
    <property type="entry name" value="HTH_GNTR"/>
    <property type="match status" value="1"/>
</dbReference>
<dbReference type="InterPro" id="IPR051446">
    <property type="entry name" value="HTH_trans_reg/aminotransferase"/>
</dbReference>
<dbReference type="InterPro" id="IPR000524">
    <property type="entry name" value="Tscrpt_reg_HTH_GntR"/>
</dbReference>
<dbReference type="Pfam" id="PF00392">
    <property type="entry name" value="GntR"/>
    <property type="match status" value="1"/>
</dbReference>
<keyword evidence="5" id="KW-0804">Transcription</keyword>
<dbReference type="OrthoDB" id="9808770at2"/>
<dbReference type="SUPFAM" id="SSF53383">
    <property type="entry name" value="PLP-dependent transferases"/>
    <property type="match status" value="1"/>
</dbReference>
<reference evidence="8" key="1">
    <citation type="journal article" date="2019" name="Genome Announc.">
        <title>Draft Genome Sequence of Pseudoalteromonas piscicida Strain 36Y ROTHPW, an Hypersaline Seawater Isolate from the South Coast of Sonora, Mexico.</title>
        <authorList>
            <person name="Sanchez-Diaz R."/>
            <person name="Molina-Garza Z.J."/>
            <person name="Cruz-Suarez L.E."/>
            <person name="Selvin J."/>
            <person name="Kiran G.S."/>
            <person name="Ibarra-Gamez J.C."/>
            <person name="Gomez-Gil B."/>
            <person name="Galaviz-Silva L."/>
        </authorList>
    </citation>
    <scope>NUCLEOTIDE SEQUENCE [LARGE SCALE GENOMIC DNA]</scope>
    <source>
        <strain evidence="8">36Y_RITHPW</strain>
    </source>
</reference>
<evidence type="ECO:0000256" key="1">
    <source>
        <dbReference type="ARBA" id="ARBA00005384"/>
    </source>
</evidence>
<evidence type="ECO:0000259" key="6">
    <source>
        <dbReference type="PROSITE" id="PS50949"/>
    </source>
</evidence>
<dbReference type="Gene3D" id="1.10.10.10">
    <property type="entry name" value="Winged helix-like DNA-binding domain superfamily/Winged helix DNA-binding domain"/>
    <property type="match status" value="1"/>
</dbReference>
<dbReference type="GO" id="GO:0030170">
    <property type="term" value="F:pyridoxal phosphate binding"/>
    <property type="evidence" value="ECO:0007669"/>
    <property type="project" value="InterPro"/>
</dbReference>